<gene>
    <name evidence="1" type="ORF">Ahy_B10g102378</name>
</gene>
<sequence>MEILNYSCRHRHAVATAIATTTATAIHILDASATTTCFDNFFSRCFFYRCVSLGRDTVTFEKEPMPSIPPAAKKATKSKASPPKTISLPTMLLPSTISLRCGWVIMWITTMWIGLRLDCVEKCCACPYRLDLMLQCGFNLIPNHVAIKIALELKKLLIDNSLLEVYELFGNYFSGSILEWIGQTKNLRFLDFSQNLFYETIPIREKLKDKLEELLFYLKDHQLLVGCYFFYNLYFIVFMKHQTAGGEDGQPMSIMPMAEIPPLPPEGERVFKGCVSASELELMELFKDYTCMICHCPNPRNTHIFGNCIIQSTPSVSPKLDASTRYPSHSFLPFCLTQARCFYSVSFSLLSHCLLSLQQESWAW</sequence>
<dbReference type="AlphaFoldDB" id="A0A444X1S0"/>
<dbReference type="PANTHER" id="PTHR46443">
    <property type="entry name" value="FCS-LIKE ZINC FINGER 8"/>
    <property type="match status" value="1"/>
</dbReference>
<dbReference type="InterPro" id="IPR044593">
    <property type="entry name" value="FLZ8/MARD1"/>
</dbReference>
<accession>A0A444X1S0</accession>
<keyword evidence="2" id="KW-1185">Reference proteome</keyword>
<name>A0A444X1S0_ARAHY</name>
<organism evidence="1 2">
    <name type="scientific">Arachis hypogaea</name>
    <name type="common">Peanut</name>
    <dbReference type="NCBI Taxonomy" id="3818"/>
    <lineage>
        <taxon>Eukaryota</taxon>
        <taxon>Viridiplantae</taxon>
        <taxon>Streptophyta</taxon>
        <taxon>Embryophyta</taxon>
        <taxon>Tracheophyta</taxon>
        <taxon>Spermatophyta</taxon>
        <taxon>Magnoliopsida</taxon>
        <taxon>eudicotyledons</taxon>
        <taxon>Gunneridae</taxon>
        <taxon>Pentapetalae</taxon>
        <taxon>rosids</taxon>
        <taxon>fabids</taxon>
        <taxon>Fabales</taxon>
        <taxon>Fabaceae</taxon>
        <taxon>Papilionoideae</taxon>
        <taxon>50 kb inversion clade</taxon>
        <taxon>dalbergioids sensu lato</taxon>
        <taxon>Dalbergieae</taxon>
        <taxon>Pterocarpus clade</taxon>
        <taxon>Arachis</taxon>
    </lineage>
</organism>
<dbReference type="PANTHER" id="PTHR46443:SF3">
    <property type="entry name" value="PROTEIN MARD1"/>
    <property type="match status" value="1"/>
</dbReference>
<dbReference type="EMBL" id="SDMP01000020">
    <property type="protein sequence ID" value="RYQ83621.1"/>
    <property type="molecule type" value="Genomic_DNA"/>
</dbReference>
<protein>
    <submittedName>
        <fullName evidence="1">Uncharacterized protein</fullName>
    </submittedName>
</protein>
<reference evidence="1 2" key="1">
    <citation type="submission" date="2019-01" db="EMBL/GenBank/DDBJ databases">
        <title>Sequencing of cultivated peanut Arachis hypogaea provides insights into genome evolution and oil improvement.</title>
        <authorList>
            <person name="Chen X."/>
        </authorList>
    </citation>
    <scope>NUCLEOTIDE SEQUENCE [LARGE SCALE GENOMIC DNA]</scope>
    <source>
        <strain evidence="2">cv. Fuhuasheng</strain>
        <tissue evidence="1">Leaves</tissue>
    </source>
</reference>
<dbReference type="Proteomes" id="UP000289738">
    <property type="component" value="Chromosome B10"/>
</dbReference>
<evidence type="ECO:0000313" key="2">
    <source>
        <dbReference type="Proteomes" id="UP000289738"/>
    </source>
</evidence>
<comment type="caution">
    <text evidence="1">The sequence shown here is derived from an EMBL/GenBank/DDBJ whole genome shotgun (WGS) entry which is preliminary data.</text>
</comment>
<proteinExistence type="predicted"/>
<evidence type="ECO:0000313" key="1">
    <source>
        <dbReference type="EMBL" id="RYQ83621.1"/>
    </source>
</evidence>
<dbReference type="InterPro" id="IPR032675">
    <property type="entry name" value="LRR_dom_sf"/>
</dbReference>
<dbReference type="Gene3D" id="3.80.10.10">
    <property type="entry name" value="Ribonuclease Inhibitor"/>
    <property type="match status" value="1"/>
</dbReference>